<sequence>MAENRKRNLSEKEAIDKNPSVIEDDDDVWIGPMPHEAQKPKKKKVLEYEQVYLDNLPSAETYEYSYMHRDVIAHITVTKSGFIITASIDGHVKFWRKLEEAGIEFVKHFRSHLGNIEDVSASSNGEYYCTISNDKSVKVFDVVNFG</sequence>
<dbReference type="SUPFAM" id="SSF50978">
    <property type="entry name" value="WD40 repeat-like"/>
    <property type="match status" value="1"/>
</dbReference>
<protein>
    <submittedName>
        <fullName evidence="3">Peptidylprolyl isomerase domain and WD repeat-containing protein 1</fullName>
    </submittedName>
</protein>
<dbReference type="PROSITE" id="PS50082">
    <property type="entry name" value="WD_REPEATS_2"/>
    <property type="match status" value="1"/>
</dbReference>
<organism evidence="2 3">
    <name type="scientific">Octopus sinensis</name>
    <name type="common">East Asian common octopus</name>
    <dbReference type="NCBI Taxonomy" id="2607531"/>
    <lineage>
        <taxon>Eukaryota</taxon>
        <taxon>Metazoa</taxon>
        <taxon>Spiralia</taxon>
        <taxon>Lophotrochozoa</taxon>
        <taxon>Mollusca</taxon>
        <taxon>Cephalopoda</taxon>
        <taxon>Coleoidea</taxon>
        <taxon>Octopodiformes</taxon>
        <taxon>Octopoda</taxon>
        <taxon>Incirrata</taxon>
        <taxon>Octopodidae</taxon>
        <taxon>Octopus</taxon>
    </lineage>
</organism>
<reference evidence="3" key="1">
    <citation type="submission" date="2025-08" db="UniProtKB">
        <authorList>
            <consortium name="RefSeq"/>
        </authorList>
    </citation>
    <scope>IDENTIFICATION</scope>
</reference>
<dbReference type="PROSITE" id="PS50294">
    <property type="entry name" value="WD_REPEATS_REGION"/>
    <property type="match status" value="1"/>
</dbReference>
<keyword evidence="3" id="KW-0413">Isomerase</keyword>
<dbReference type="GO" id="GO:0016853">
    <property type="term" value="F:isomerase activity"/>
    <property type="evidence" value="ECO:0007669"/>
    <property type="project" value="UniProtKB-KW"/>
</dbReference>
<dbReference type="InterPro" id="IPR036322">
    <property type="entry name" value="WD40_repeat_dom_sf"/>
</dbReference>
<feature type="repeat" description="WD" evidence="1">
    <location>
        <begin position="109"/>
        <end position="146"/>
    </location>
</feature>
<dbReference type="Proteomes" id="UP000515154">
    <property type="component" value="Unplaced"/>
</dbReference>
<dbReference type="InterPro" id="IPR001680">
    <property type="entry name" value="WD40_rpt"/>
</dbReference>
<proteinExistence type="predicted"/>
<dbReference type="Pfam" id="PF00400">
    <property type="entry name" value="WD40"/>
    <property type="match status" value="1"/>
</dbReference>
<dbReference type="RefSeq" id="XP_029654162.2">
    <property type="nucleotide sequence ID" value="XM_029798302.2"/>
</dbReference>
<dbReference type="SMART" id="SM00320">
    <property type="entry name" value="WD40"/>
    <property type="match status" value="2"/>
</dbReference>
<evidence type="ECO:0000313" key="2">
    <source>
        <dbReference type="Proteomes" id="UP000515154"/>
    </source>
</evidence>
<evidence type="ECO:0000313" key="3">
    <source>
        <dbReference type="RefSeq" id="XP_029654162.2"/>
    </source>
</evidence>
<dbReference type="KEGG" id="osn:115227495"/>
<name>A0A6P7TY13_9MOLL</name>
<accession>A0A6P7TY13</accession>
<dbReference type="AlphaFoldDB" id="A0A6P7TY13"/>
<dbReference type="InterPro" id="IPR015943">
    <property type="entry name" value="WD40/YVTN_repeat-like_dom_sf"/>
</dbReference>
<gene>
    <name evidence="3" type="primary">LOC115227495</name>
</gene>
<dbReference type="Gene3D" id="2.130.10.10">
    <property type="entry name" value="YVTN repeat-like/Quinoprotein amine dehydrogenase"/>
    <property type="match status" value="1"/>
</dbReference>
<evidence type="ECO:0000256" key="1">
    <source>
        <dbReference type="PROSITE-ProRule" id="PRU00221"/>
    </source>
</evidence>
<keyword evidence="1" id="KW-0853">WD repeat</keyword>
<keyword evidence="2" id="KW-1185">Reference proteome</keyword>